<gene>
    <name evidence="1" type="ORF">SDC9_151021</name>
</gene>
<protein>
    <recommendedName>
        <fullName evidence="2">FAD/NAD(P)-binding domain-containing protein</fullName>
    </recommendedName>
</protein>
<name>A0A645EPN9_9ZZZZ</name>
<evidence type="ECO:0000313" key="1">
    <source>
        <dbReference type="EMBL" id="MPN03787.1"/>
    </source>
</evidence>
<dbReference type="AlphaFoldDB" id="A0A645EPN9"/>
<reference evidence="1" key="1">
    <citation type="submission" date="2019-08" db="EMBL/GenBank/DDBJ databases">
        <authorList>
            <person name="Kucharzyk K."/>
            <person name="Murdoch R.W."/>
            <person name="Higgins S."/>
            <person name="Loffler F."/>
        </authorList>
    </citation>
    <scope>NUCLEOTIDE SEQUENCE</scope>
</reference>
<proteinExistence type="predicted"/>
<dbReference type="Gene3D" id="3.40.50.720">
    <property type="entry name" value="NAD(P)-binding Rossmann-like Domain"/>
    <property type="match status" value="1"/>
</dbReference>
<evidence type="ECO:0008006" key="2">
    <source>
        <dbReference type="Google" id="ProtNLM"/>
    </source>
</evidence>
<dbReference type="Gene3D" id="3.50.50.60">
    <property type="entry name" value="FAD/NAD(P)-binding domain"/>
    <property type="match status" value="1"/>
</dbReference>
<comment type="caution">
    <text evidence="1">The sequence shown here is derived from an EMBL/GenBank/DDBJ whole genome shotgun (WGS) entry which is preliminary data.</text>
</comment>
<dbReference type="SUPFAM" id="SSF51905">
    <property type="entry name" value="FAD/NAD(P)-binding domain"/>
    <property type="match status" value="1"/>
</dbReference>
<dbReference type="InterPro" id="IPR036188">
    <property type="entry name" value="FAD/NAD-bd_sf"/>
</dbReference>
<dbReference type="EMBL" id="VSSQ01049710">
    <property type="protein sequence ID" value="MPN03787.1"/>
    <property type="molecule type" value="Genomic_DNA"/>
</dbReference>
<sequence length="75" mass="8429">MPNRVRIHHNETEEILATDQVIWATGFKPLSELHKLAQETTPYVFLIGDALQVRGFKEAVLEGEMLGNIITGLLN</sequence>
<accession>A0A645EPN9</accession>
<organism evidence="1">
    <name type="scientific">bioreactor metagenome</name>
    <dbReference type="NCBI Taxonomy" id="1076179"/>
    <lineage>
        <taxon>unclassified sequences</taxon>
        <taxon>metagenomes</taxon>
        <taxon>ecological metagenomes</taxon>
    </lineage>
</organism>